<evidence type="ECO:0000256" key="1">
    <source>
        <dbReference type="SAM" id="Phobius"/>
    </source>
</evidence>
<keyword evidence="1" id="KW-1133">Transmembrane helix</keyword>
<proteinExistence type="predicted"/>
<feature type="transmembrane region" description="Helical" evidence="1">
    <location>
        <begin position="20"/>
        <end position="43"/>
    </location>
</feature>
<protein>
    <recommendedName>
        <fullName evidence="4">ATP synthase protein I</fullName>
    </recommendedName>
</protein>
<reference evidence="3" key="1">
    <citation type="journal article" date="2019" name="Int. J. Syst. Evol. Microbiol.">
        <title>The Global Catalogue of Microorganisms (GCM) 10K type strain sequencing project: providing services to taxonomists for standard genome sequencing and annotation.</title>
        <authorList>
            <consortium name="The Broad Institute Genomics Platform"/>
            <consortium name="The Broad Institute Genome Sequencing Center for Infectious Disease"/>
            <person name="Wu L."/>
            <person name="Ma J."/>
        </authorList>
    </citation>
    <scope>NUCLEOTIDE SEQUENCE [LARGE SCALE GENOMIC DNA]</scope>
    <source>
        <strain evidence="3">NCAIM B.02333</strain>
    </source>
</reference>
<keyword evidence="3" id="KW-1185">Reference proteome</keyword>
<dbReference type="RefSeq" id="WP_340288335.1">
    <property type="nucleotide sequence ID" value="NZ_JBBEOI010000002.1"/>
</dbReference>
<feature type="transmembrane region" description="Helical" evidence="1">
    <location>
        <begin position="49"/>
        <end position="68"/>
    </location>
</feature>
<feature type="transmembrane region" description="Helical" evidence="1">
    <location>
        <begin position="112"/>
        <end position="135"/>
    </location>
</feature>
<evidence type="ECO:0008006" key="4">
    <source>
        <dbReference type="Google" id="ProtNLM"/>
    </source>
</evidence>
<gene>
    <name evidence="2" type="ORF">ACFOLH_12570</name>
</gene>
<dbReference type="EMBL" id="JBHRWW010000008">
    <property type="protein sequence ID" value="MFC3689179.1"/>
    <property type="molecule type" value="Genomic_DNA"/>
</dbReference>
<organism evidence="2 3">
    <name type="scientific">Aquipuribacter hungaricus</name>
    <dbReference type="NCBI Taxonomy" id="545624"/>
    <lineage>
        <taxon>Bacteria</taxon>
        <taxon>Bacillati</taxon>
        <taxon>Actinomycetota</taxon>
        <taxon>Actinomycetes</taxon>
        <taxon>Micrococcales</taxon>
        <taxon>Intrasporangiaceae</taxon>
        <taxon>Aquipuribacter</taxon>
    </lineage>
</organism>
<feature type="transmembrane region" description="Helical" evidence="1">
    <location>
        <begin position="80"/>
        <end position="100"/>
    </location>
</feature>
<accession>A0ABV7WIG0</accession>
<keyword evidence="1" id="KW-0812">Transmembrane</keyword>
<name>A0ABV7WIG0_9MICO</name>
<sequence length="151" mass="14699">MDEAPAQPGPRPSRARTGRLLAAGVAGVEALVAAGGAVTALLAGVQGGSLVLAAAVGGVAAGAAYLLLEAARGFLRGRRWPTGIFLTVQVLVALVALSLGGRALLTFADNPGIGVVTVVALALAVAGLVAVSMLATDRAGAADAEEPPPVF</sequence>
<comment type="caution">
    <text evidence="2">The sequence shown here is derived from an EMBL/GenBank/DDBJ whole genome shotgun (WGS) entry which is preliminary data.</text>
</comment>
<dbReference type="Proteomes" id="UP001595685">
    <property type="component" value="Unassembled WGS sequence"/>
</dbReference>
<evidence type="ECO:0000313" key="3">
    <source>
        <dbReference type="Proteomes" id="UP001595685"/>
    </source>
</evidence>
<evidence type="ECO:0000313" key="2">
    <source>
        <dbReference type="EMBL" id="MFC3689179.1"/>
    </source>
</evidence>
<keyword evidence="1" id="KW-0472">Membrane</keyword>